<evidence type="ECO:0000256" key="4">
    <source>
        <dbReference type="RuleBase" id="RU362118"/>
    </source>
</evidence>
<name>A0A975EZY6_9SPIR</name>
<dbReference type="RefSeq" id="WP_210116725.1">
    <property type="nucleotide sequence ID" value="NZ_CP054257.1"/>
</dbReference>
<dbReference type="GO" id="GO:0008483">
    <property type="term" value="F:transaminase activity"/>
    <property type="evidence" value="ECO:0007669"/>
    <property type="project" value="UniProtKB-KW"/>
</dbReference>
<protein>
    <submittedName>
        <fullName evidence="5">Aminotransferase class I/II-fold pyridoxal phosphate-dependent enzyme</fullName>
    </submittedName>
</protein>
<reference evidence="5" key="2">
    <citation type="journal article" date="2021" name="Microbiol. Resour. Announc.">
        <title>Complete Genome Sequences of Three Human Oral Treponema parvum Isolates.</title>
        <authorList>
            <person name="Zeng H."/>
            <person name="Watt R.M."/>
        </authorList>
    </citation>
    <scope>NUCLEOTIDE SEQUENCE</scope>
    <source>
        <strain evidence="5">ATCC 700773</strain>
    </source>
</reference>
<dbReference type="EMBL" id="CP054257">
    <property type="protein sequence ID" value="QTQ12011.1"/>
    <property type="molecule type" value="Genomic_DNA"/>
</dbReference>
<evidence type="ECO:0000313" key="6">
    <source>
        <dbReference type="Proteomes" id="UP000671995"/>
    </source>
</evidence>
<dbReference type="Gene3D" id="3.90.1150.10">
    <property type="entry name" value="Aspartate Aminotransferase, domain 1"/>
    <property type="match status" value="1"/>
</dbReference>
<evidence type="ECO:0000256" key="2">
    <source>
        <dbReference type="ARBA" id="ARBA00022898"/>
    </source>
</evidence>
<comment type="similarity">
    <text evidence="4">Belongs to the trans-sulfuration enzymes family.</text>
</comment>
<evidence type="ECO:0000256" key="3">
    <source>
        <dbReference type="PIRSR" id="PIRSR001434-2"/>
    </source>
</evidence>
<dbReference type="PIRSF" id="PIRSF001434">
    <property type="entry name" value="CGS"/>
    <property type="match status" value="1"/>
</dbReference>
<accession>A0A975EZY6</accession>
<dbReference type="PANTHER" id="PTHR11808:SF80">
    <property type="entry name" value="CYSTATHIONINE GAMMA-LYASE"/>
    <property type="match status" value="1"/>
</dbReference>
<dbReference type="PANTHER" id="PTHR11808">
    <property type="entry name" value="TRANS-SULFURATION ENZYME FAMILY MEMBER"/>
    <property type="match status" value="1"/>
</dbReference>
<dbReference type="GO" id="GO:0030170">
    <property type="term" value="F:pyridoxal phosphate binding"/>
    <property type="evidence" value="ECO:0007669"/>
    <property type="project" value="InterPro"/>
</dbReference>
<dbReference type="InterPro" id="IPR015422">
    <property type="entry name" value="PyrdxlP-dep_Trfase_small"/>
</dbReference>
<dbReference type="AlphaFoldDB" id="A0A975EZY6"/>
<dbReference type="FunFam" id="3.40.640.10:FF:000046">
    <property type="entry name" value="Cystathionine gamma-lyase"/>
    <property type="match status" value="1"/>
</dbReference>
<organism evidence="5 6">
    <name type="scientific">Treponema parvum</name>
    <dbReference type="NCBI Taxonomy" id="138851"/>
    <lineage>
        <taxon>Bacteria</taxon>
        <taxon>Pseudomonadati</taxon>
        <taxon>Spirochaetota</taxon>
        <taxon>Spirochaetia</taxon>
        <taxon>Spirochaetales</taxon>
        <taxon>Treponemataceae</taxon>
        <taxon>Treponema</taxon>
    </lineage>
</organism>
<reference evidence="5" key="1">
    <citation type="submission" date="2020-05" db="EMBL/GenBank/DDBJ databases">
        <authorList>
            <person name="Zeng H."/>
            <person name="Chan Y.K."/>
            <person name="Watt R.M."/>
        </authorList>
    </citation>
    <scope>NUCLEOTIDE SEQUENCE</scope>
    <source>
        <strain evidence="5">ATCC 700773</strain>
    </source>
</reference>
<comment type="cofactor">
    <cofactor evidence="1 4">
        <name>pyridoxal 5'-phosphate</name>
        <dbReference type="ChEBI" id="CHEBI:597326"/>
    </cofactor>
</comment>
<proteinExistence type="inferred from homology"/>
<feature type="modified residue" description="N6-(pyridoxal phosphate)lysine" evidence="3">
    <location>
        <position position="205"/>
    </location>
</feature>
<dbReference type="GO" id="GO:0016846">
    <property type="term" value="F:carbon-sulfur lyase activity"/>
    <property type="evidence" value="ECO:0007669"/>
    <property type="project" value="TreeGrafter"/>
</dbReference>
<dbReference type="Proteomes" id="UP000671995">
    <property type="component" value="Chromosome"/>
</dbReference>
<dbReference type="InterPro" id="IPR015421">
    <property type="entry name" value="PyrdxlP-dep_Trfase_major"/>
</dbReference>
<evidence type="ECO:0000256" key="1">
    <source>
        <dbReference type="ARBA" id="ARBA00001933"/>
    </source>
</evidence>
<gene>
    <name evidence="5" type="ORF">HRI96_07285</name>
</gene>
<dbReference type="CDD" id="cd00614">
    <property type="entry name" value="CGS_like"/>
    <property type="match status" value="1"/>
</dbReference>
<sequence length="379" mass="42195">MEKIEDIITDDTFSFTNIEMPVSMPLFQNSLFCFNCVDDLKKAIGDEFYSHLYSRGNNPTVELVERRIAEAEKGERAKLFASGVAAIYAVVSSQVQSGDHIICSDCAYSWAKYLCSTYLKRFNVSATFVNTKDIEAVKQAVRKNTKVLYLESPGSSVMRVSDLKALVEICKNNSIFSIIDNTWATPVFQNPLTFGIDAVVHSASKYLGGHSDVIGGCVISSNKNIEHIFKTEFLPTGAVPDPFQAWLIQRGMRTLKVRLDYHYKAALKVCDFLYAHNAVDEVFYPMHPKSPDYALASSQMKGGCGLLSVKLKTDDETKIKKAVDALNIFRIGVSWGGYESLILPLLATKGDPRVIRLHIGLENTDSLIEDLDKGLFLLK</sequence>
<dbReference type="Gene3D" id="3.40.640.10">
    <property type="entry name" value="Type I PLP-dependent aspartate aminotransferase-like (Major domain)"/>
    <property type="match status" value="1"/>
</dbReference>
<keyword evidence="5" id="KW-0808">Transferase</keyword>
<keyword evidence="5" id="KW-0032">Aminotransferase</keyword>
<keyword evidence="2 3" id="KW-0663">Pyridoxal phosphate</keyword>
<dbReference type="SUPFAM" id="SSF53383">
    <property type="entry name" value="PLP-dependent transferases"/>
    <property type="match status" value="1"/>
</dbReference>
<dbReference type="GO" id="GO:0005737">
    <property type="term" value="C:cytoplasm"/>
    <property type="evidence" value="ECO:0007669"/>
    <property type="project" value="TreeGrafter"/>
</dbReference>
<dbReference type="GO" id="GO:0019346">
    <property type="term" value="P:transsulfuration"/>
    <property type="evidence" value="ECO:0007669"/>
    <property type="project" value="InterPro"/>
</dbReference>
<dbReference type="InterPro" id="IPR015424">
    <property type="entry name" value="PyrdxlP-dep_Trfase"/>
</dbReference>
<dbReference type="Pfam" id="PF01053">
    <property type="entry name" value="Cys_Met_Meta_PP"/>
    <property type="match status" value="1"/>
</dbReference>
<dbReference type="InterPro" id="IPR000277">
    <property type="entry name" value="Cys/Met-Metab_PyrdxlP-dep_enz"/>
</dbReference>
<evidence type="ECO:0000313" key="5">
    <source>
        <dbReference type="EMBL" id="QTQ12011.1"/>
    </source>
</evidence>